<name>A0A512P883_9CELL</name>
<gene>
    <name evidence="3" type="ORF">CSO01_01050</name>
</gene>
<feature type="domain" description="DUF306" evidence="2">
    <location>
        <begin position="4"/>
        <end position="114"/>
    </location>
</feature>
<dbReference type="EMBL" id="BKAL01000001">
    <property type="protein sequence ID" value="GEP67390.1"/>
    <property type="molecule type" value="Genomic_DNA"/>
</dbReference>
<dbReference type="Proteomes" id="UP000321798">
    <property type="component" value="Unassembled WGS sequence"/>
</dbReference>
<dbReference type="InterPro" id="IPR038670">
    <property type="entry name" value="HslJ-like_sf"/>
</dbReference>
<feature type="region of interest" description="Disordered" evidence="1">
    <location>
        <begin position="50"/>
        <end position="69"/>
    </location>
</feature>
<dbReference type="Pfam" id="PF09619">
    <property type="entry name" value="YscW"/>
    <property type="match status" value="1"/>
</dbReference>
<proteinExistence type="predicted"/>
<dbReference type="RefSeq" id="WP_146951182.1">
    <property type="nucleotide sequence ID" value="NZ_BAABBJ010000005.1"/>
</dbReference>
<sequence length="283" mass="29949">MALTGTWRFVRIDDLDPVTAVHGRPWLTFDGDGQVYGCSGVNRVRGTWTFDEPLDASPDAPSDGQGGPGRLVIGPMVSTLMAGPPEATACEEAVQRLLAVPLTVREGVDDVELVADDGRAARLVRDPHADDTQAVGTSRADAQAVGTSTDDRAAAGPEHHLGEPTHLPADGPLVVTGAVTYRQRIALPPRSVVTVTVEDTSRADAPARTLGRSVIHTQHEVPVPFEVVVDRSELDPHARLALRARIDGPDGLLWVSDTHIPVALDGSAEPFTVPLVHVAGRQG</sequence>
<dbReference type="PANTHER" id="PTHR38013:SF1">
    <property type="entry name" value="GLYCOPROTEIN_POLYSACCHARIDE METABOLISM"/>
    <property type="match status" value="1"/>
</dbReference>
<protein>
    <recommendedName>
        <fullName evidence="2">DUF306 domain-containing protein</fullName>
    </recommendedName>
</protein>
<evidence type="ECO:0000313" key="4">
    <source>
        <dbReference type="Proteomes" id="UP000321798"/>
    </source>
</evidence>
<evidence type="ECO:0000259" key="2">
    <source>
        <dbReference type="Pfam" id="PF03724"/>
    </source>
</evidence>
<evidence type="ECO:0000256" key="1">
    <source>
        <dbReference type="SAM" id="MobiDB-lite"/>
    </source>
</evidence>
<reference evidence="3 4" key="1">
    <citation type="submission" date="2019-07" db="EMBL/GenBank/DDBJ databases">
        <title>Whole genome shotgun sequence of Cellulomonas soli NBRC 109434.</title>
        <authorList>
            <person name="Hosoyama A."/>
            <person name="Uohara A."/>
            <person name="Ohji S."/>
            <person name="Ichikawa N."/>
        </authorList>
    </citation>
    <scope>NUCLEOTIDE SEQUENCE [LARGE SCALE GENOMIC DNA]</scope>
    <source>
        <strain evidence="3 4">NBRC 109434</strain>
    </source>
</reference>
<feature type="compositionally biased region" description="Basic and acidic residues" evidence="1">
    <location>
        <begin position="149"/>
        <end position="163"/>
    </location>
</feature>
<dbReference type="AlphaFoldDB" id="A0A512P883"/>
<dbReference type="InterPro" id="IPR039366">
    <property type="entry name" value="Pilotin"/>
</dbReference>
<dbReference type="Gene3D" id="2.40.128.270">
    <property type="match status" value="1"/>
</dbReference>
<feature type="region of interest" description="Disordered" evidence="1">
    <location>
        <begin position="126"/>
        <end position="169"/>
    </location>
</feature>
<dbReference type="PANTHER" id="PTHR38013">
    <property type="entry name" value="GLYCOPROTEIN/POLYSACCHARIDE METABOLISM"/>
    <property type="match status" value="1"/>
</dbReference>
<evidence type="ECO:0000313" key="3">
    <source>
        <dbReference type="EMBL" id="GEP67390.1"/>
    </source>
</evidence>
<dbReference type="InterPro" id="IPR005184">
    <property type="entry name" value="DUF306_Meta_HslJ"/>
</dbReference>
<dbReference type="Pfam" id="PF03724">
    <property type="entry name" value="META"/>
    <property type="match status" value="1"/>
</dbReference>
<dbReference type="OrthoDB" id="4826951at2"/>
<keyword evidence="4" id="KW-1185">Reference proteome</keyword>
<accession>A0A512P883</accession>
<dbReference type="InterPro" id="IPR053196">
    <property type="entry name" value="Lipoprotein_YbaY-like"/>
</dbReference>
<comment type="caution">
    <text evidence="3">The sequence shown here is derived from an EMBL/GenBank/DDBJ whole genome shotgun (WGS) entry which is preliminary data.</text>
</comment>
<organism evidence="3 4">
    <name type="scientific">Cellulomonas soli</name>
    <dbReference type="NCBI Taxonomy" id="931535"/>
    <lineage>
        <taxon>Bacteria</taxon>
        <taxon>Bacillati</taxon>
        <taxon>Actinomycetota</taxon>
        <taxon>Actinomycetes</taxon>
        <taxon>Micrococcales</taxon>
        <taxon>Cellulomonadaceae</taxon>
        <taxon>Cellulomonas</taxon>
    </lineage>
</organism>